<dbReference type="PANTHER" id="PTHR33318:SF7">
    <property type="entry name" value="PROTEIN JASON"/>
    <property type="match status" value="1"/>
</dbReference>
<evidence type="ECO:0000313" key="1">
    <source>
        <dbReference type="EMBL" id="PWA42686.1"/>
    </source>
</evidence>
<dbReference type="AlphaFoldDB" id="A0A2U1L117"/>
<protein>
    <recommendedName>
        <fullName evidence="3">Protein JASON</fullName>
    </recommendedName>
</protein>
<reference evidence="1 2" key="1">
    <citation type="journal article" date="2018" name="Mol. Plant">
        <title>The genome of Artemisia annua provides insight into the evolution of Asteraceae family and artemisinin biosynthesis.</title>
        <authorList>
            <person name="Shen Q."/>
            <person name="Zhang L."/>
            <person name="Liao Z."/>
            <person name="Wang S."/>
            <person name="Yan T."/>
            <person name="Shi P."/>
            <person name="Liu M."/>
            <person name="Fu X."/>
            <person name="Pan Q."/>
            <person name="Wang Y."/>
            <person name="Lv Z."/>
            <person name="Lu X."/>
            <person name="Zhang F."/>
            <person name="Jiang W."/>
            <person name="Ma Y."/>
            <person name="Chen M."/>
            <person name="Hao X."/>
            <person name="Li L."/>
            <person name="Tang Y."/>
            <person name="Lv G."/>
            <person name="Zhou Y."/>
            <person name="Sun X."/>
            <person name="Brodelius P.E."/>
            <person name="Rose J.K.C."/>
            <person name="Tang K."/>
        </authorList>
    </citation>
    <scope>NUCLEOTIDE SEQUENCE [LARGE SCALE GENOMIC DNA]</scope>
    <source>
        <strain evidence="2">cv. Huhao1</strain>
        <tissue evidence="1">Leaf</tissue>
    </source>
</reference>
<evidence type="ECO:0000313" key="2">
    <source>
        <dbReference type="Proteomes" id="UP000245207"/>
    </source>
</evidence>
<keyword evidence="2" id="KW-1185">Reference proteome</keyword>
<dbReference type="InterPro" id="IPR039300">
    <property type="entry name" value="JASON"/>
</dbReference>
<dbReference type="PANTHER" id="PTHR33318">
    <property type="entry name" value="ASPARTYL/GLUTAMYL-TRNA(ASN/GLN) AMIDOTRANSFERASE SUBUNIT"/>
    <property type="match status" value="1"/>
</dbReference>
<dbReference type="STRING" id="35608.A0A2U1L117"/>
<name>A0A2U1L117_ARTAN</name>
<accession>A0A2U1L117</accession>
<organism evidence="1 2">
    <name type="scientific">Artemisia annua</name>
    <name type="common">Sweet wormwood</name>
    <dbReference type="NCBI Taxonomy" id="35608"/>
    <lineage>
        <taxon>Eukaryota</taxon>
        <taxon>Viridiplantae</taxon>
        <taxon>Streptophyta</taxon>
        <taxon>Embryophyta</taxon>
        <taxon>Tracheophyta</taxon>
        <taxon>Spermatophyta</taxon>
        <taxon>Magnoliopsida</taxon>
        <taxon>eudicotyledons</taxon>
        <taxon>Gunneridae</taxon>
        <taxon>Pentapetalae</taxon>
        <taxon>asterids</taxon>
        <taxon>campanulids</taxon>
        <taxon>Asterales</taxon>
        <taxon>Asteraceae</taxon>
        <taxon>Asteroideae</taxon>
        <taxon>Anthemideae</taxon>
        <taxon>Artemisiinae</taxon>
        <taxon>Artemisia</taxon>
    </lineage>
</organism>
<comment type="caution">
    <text evidence="1">The sequence shown here is derived from an EMBL/GenBank/DDBJ whole genome shotgun (WGS) entry which is preliminary data.</text>
</comment>
<dbReference type="Proteomes" id="UP000245207">
    <property type="component" value="Unassembled WGS sequence"/>
</dbReference>
<dbReference type="EMBL" id="PKPP01012246">
    <property type="protein sequence ID" value="PWA42686.1"/>
    <property type="molecule type" value="Genomic_DNA"/>
</dbReference>
<evidence type="ECO:0008006" key="3">
    <source>
        <dbReference type="Google" id="ProtNLM"/>
    </source>
</evidence>
<proteinExistence type="predicted"/>
<dbReference type="OrthoDB" id="1932581at2759"/>
<dbReference type="GO" id="GO:0007142">
    <property type="term" value="P:male meiosis II"/>
    <property type="evidence" value="ECO:0007669"/>
    <property type="project" value="InterPro"/>
</dbReference>
<sequence length="147" mass="16399">MLCMKKDSSTEKESNVCSTLSSWVQSKPENEGCIDQSRVAISEGILDFGKTPGDRPILGTVAAHWNTDQTPKLWGGNGIPNTTTKYKEDQKVSWHATPFEQRLEKALSEDQCILKRHRVKPKLGLIQVELPTVTFSFGYFIAEGQSV</sequence>
<gene>
    <name evidence="1" type="ORF">CTI12_AA542330</name>
</gene>